<accession>A0A3N0GYF5</accession>
<evidence type="ECO:0000256" key="2">
    <source>
        <dbReference type="SAM" id="Phobius"/>
    </source>
</evidence>
<keyword evidence="2" id="KW-1133">Transmembrane helix</keyword>
<feature type="chain" id="PRO_5038983294" evidence="3">
    <location>
        <begin position="20"/>
        <end position="324"/>
    </location>
</feature>
<gene>
    <name evidence="4" type="ORF">EFL26_01605</name>
</gene>
<dbReference type="RefSeq" id="WP_123221123.1">
    <property type="nucleotide sequence ID" value="NZ_RJSF01000003.1"/>
</dbReference>
<dbReference type="AlphaFoldDB" id="A0A3N0GYF5"/>
<feature type="region of interest" description="Disordered" evidence="1">
    <location>
        <begin position="252"/>
        <end position="280"/>
    </location>
</feature>
<feature type="compositionally biased region" description="Gly residues" evidence="1">
    <location>
        <begin position="269"/>
        <end position="280"/>
    </location>
</feature>
<evidence type="ECO:0000313" key="5">
    <source>
        <dbReference type="Proteomes" id="UP000279994"/>
    </source>
</evidence>
<dbReference type="SUPFAM" id="SSF63829">
    <property type="entry name" value="Calcium-dependent phosphotriesterase"/>
    <property type="match status" value="1"/>
</dbReference>
<evidence type="ECO:0000256" key="1">
    <source>
        <dbReference type="SAM" id="MobiDB-lite"/>
    </source>
</evidence>
<keyword evidence="5" id="KW-1185">Reference proteome</keyword>
<protein>
    <submittedName>
        <fullName evidence="4">WD40 repeat domain-containing protein</fullName>
    </submittedName>
</protein>
<dbReference type="OrthoDB" id="9801244at2"/>
<dbReference type="Proteomes" id="UP000279994">
    <property type="component" value="Unassembled WGS sequence"/>
</dbReference>
<evidence type="ECO:0000313" key="4">
    <source>
        <dbReference type="EMBL" id="RNM17505.1"/>
    </source>
</evidence>
<comment type="caution">
    <text evidence="4">The sequence shown here is derived from an EMBL/GenBank/DDBJ whole genome shotgun (WGS) entry which is preliminary data.</text>
</comment>
<reference evidence="4 5" key="1">
    <citation type="submission" date="2018-11" db="EMBL/GenBank/DDBJ databases">
        <authorList>
            <person name="Li F."/>
        </authorList>
    </citation>
    <scope>NUCLEOTIDE SEQUENCE [LARGE SCALE GENOMIC DNA]</scope>
    <source>
        <strain evidence="4 5">Gsoil 818</strain>
    </source>
</reference>
<feature type="compositionally biased region" description="Low complexity" evidence="1">
    <location>
        <begin position="252"/>
        <end position="268"/>
    </location>
</feature>
<sequence>MTWASVLLALVGHVVFSFVDPAITESSGLVDLGDLMVTTNDSGGDPLVFVVDPRTGRTVGRTTYADAVVDTEALAPAGGNEVWVGDIGDNAERRDSVRVYRVPVGRGDRRVDAPSYELVYPDGAHDAESLVFARGRLYVITKGLLGGTVYAAPRHLASQGPNRLRPVARVDVWATDAALFPDGRHVLVRGYDNAVIYTFPEFRPVASVDLPRERQGEGVSISASGRIRLSSEGRNSAVLEVALPAAVTAAMAGGSATPSPSGAASPGSTGQGGQSGQRSGGSGWLLGVAGATGAAGLALLVVLLRRPRARRPADGRIDAVEQRR</sequence>
<dbReference type="EMBL" id="RJSF01000003">
    <property type="protein sequence ID" value="RNM17505.1"/>
    <property type="molecule type" value="Genomic_DNA"/>
</dbReference>
<keyword evidence="2" id="KW-0812">Transmembrane</keyword>
<proteinExistence type="predicted"/>
<feature type="transmembrane region" description="Helical" evidence="2">
    <location>
        <begin position="284"/>
        <end position="304"/>
    </location>
</feature>
<keyword evidence="2" id="KW-0472">Membrane</keyword>
<evidence type="ECO:0000256" key="3">
    <source>
        <dbReference type="SAM" id="SignalP"/>
    </source>
</evidence>
<feature type="signal peptide" evidence="3">
    <location>
        <begin position="1"/>
        <end position="19"/>
    </location>
</feature>
<organism evidence="4 5">
    <name type="scientific">Nocardioides pocheonensis</name>
    <dbReference type="NCBI Taxonomy" id="661485"/>
    <lineage>
        <taxon>Bacteria</taxon>
        <taxon>Bacillati</taxon>
        <taxon>Actinomycetota</taxon>
        <taxon>Actinomycetes</taxon>
        <taxon>Propionibacteriales</taxon>
        <taxon>Nocardioidaceae</taxon>
        <taxon>Nocardioides</taxon>
    </lineage>
</organism>
<name>A0A3N0GYF5_9ACTN</name>
<keyword evidence="3" id="KW-0732">Signal</keyword>